<dbReference type="AlphaFoldDB" id="A0A6G5QDZ0"/>
<name>A0A6G5QDZ0_9BACT</name>
<reference evidence="1 2" key="1">
    <citation type="submission" date="2016-07" db="EMBL/GenBank/DDBJ databases">
        <title>Comparative genomics of the Campylobacter concisus group.</title>
        <authorList>
            <person name="Miller W.G."/>
            <person name="Yee E."/>
            <person name="Chapman M.H."/>
            <person name="Huynh S."/>
            <person name="Bono J.L."/>
            <person name="On S.L.W."/>
            <person name="StLeger J."/>
            <person name="Foster G."/>
            <person name="Parker C.T."/>
        </authorList>
    </citation>
    <scope>NUCLEOTIDE SEQUENCE [LARGE SCALE GENOMIC DNA]</scope>
    <source>
        <strain evidence="1 2">CCUG 21559</strain>
    </source>
</reference>
<keyword evidence="2" id="KW-1185">Reference proteome</keyword>
<evidence type="ECO:0000313" key="1">
    <source>
        <dbReference type="EMBL" id="QCD43913.1"/>
    </source>
</evidence>
<sequence>MKIDSYNINMYSNHFLYNATSDTLGNSSESASLNIENSTFSGGKSSHTPTTNKISQNLDDLVSEPEKMMMIAKMAQEAIDMLKGIKKEQNSELISFNTDPFLVTQKRSESENLKLQTTGIIKAGSKEINVLIDINLSKSFQEISQIKVEPRFIDPLVITLDGNMPKVLEDRFEFDIDSDGEIDQISRLGANSGFLALDKNGDGKINNGSELFGANSGNGFADLSRYDDDKNGWIDENDKIFNKLRIWHKSGDNERLVALGEVGIGAIFLGSTSSEFSLKDSQNNELAQLKRSGFFLYENGKSGIVAQMDFVKFQNKDESDESLVGVKIEGGAQVRNEDRKDKSLLDILKQRLAALQSQLNGADPQTAATLQIQIASINAQIVALMSSGLA</sequence>
<accession>A0A6G5QDZ0</accession>
<protein>
    <submittedName>
        <fullName evidence="1">Uncharacterized protein</fullName>
    </submittedName>
</protein>
<dbReference type="Proteomes" id="UP000503264">
    <property type="component" value="Chromosome"/>
</dbReference>
<dbReference type="EMBL" id="CP012542">
    <property type="protein sequence ID" value="QCD43913.1"/>
    <property type="molecule type" value="Genomic_DNA"/>
</dbReference>
<dbReference type="PANTHER" id="PTHR39431">
    <property type="entry name" value="FRPA/C-RELATED PROTEIN"/>
    <property type="match status" value="1"/>
</dbReference>
<proteinExistence type="predicted"/>
<gene>
    <name evidence="1" type="ORF">CMUC_0088</name>
</gene>
<dbReference type="RefSeq" id="WP_171993236.1">
    <property type="nucleotide sequence ID" value="NZ_CP012542.1"/>
</dbReference>
<organism evidence="1 2">
    <name type="scientific">Campylobacter mucosalis CCUG 21559</name>
    <dbReference type="NCBI Taxonomy" id="1032067"/>
    <lineage>
        <taxon>Bacteria</taxon>
        <taxon>Pseudomonadati</taxon>
        <taxon>Campylobacterota</taxon>
        <taxon>Epsilonproteobacteria</taxon>
        <taxon>Campylobacterales</taxon>
        <taxon>Campylobacteraceae</taxon>
        <taxon>Campylobacter</taxon>
    </lineage>
</organism>
<evidence type="ECO:0000313" key="2">
    <source>
        <dbReference type="Proteomes" id="UP000503264"/>
    </source>
</evidence>
<dbReference type="PANTHER" id="PTHR39431:SF1">
    <property type="entry name" value="FRPA_C-RELATED PROTEIN"/>
    <property type="match status" value="1"/>
</dbReference>